<keyword evidence="1" id="KW-0732">Signal</keyword>
<dbReference type="OrthoDB" id="9780180at2"/>
<dbReference type="PANTHER" id="PTHR30024:SF21">
    <property type="entry name" value="ABC TRANSPORTER SUBSTRATE-BINDING PROTEIN"/>
    <property type="match status" value="1"/>
</dbReference>
<dbReference type="Pfam" id="PF09084">
    <property type="entry name" value="NMT1"/>
    <property type="match status" value="1"/>
</dbReference>
<evidence type="ECO:0000259" key="2">
    <source>
        <dbReference type="Pfam" id="PF09084"/>
    </source>
</evidence>
<evidence type="ECO:0000256" key="1">
    <source>
        <dbReference type="SAM" id="SignalP"/>
    </source>
</evidence>
<evidence type="ECO:0000313" key="4">
    <source>
        <dbReference type="Proteomes" id="UP000292639"/>
    </source>
</evidence>
<dbReference type="EMBL" id="QJUP01000009">
    <property type="protein sequence ID" value="TBU97380.1"/>
    <property type="molecule type" value="Genomic_DNA"/>
</dbReference>
<comment type="caution">
    <text evidence="3">The sequence shown here is derived from an EMBL/GenBank/DDBJ whole genome shotgun (WGS) entry which is preliminary data.</text>
</comment>
<dbReference type="SUPFAM" id="SSF53850">
    <property type="entry name" value="Periplasmic binding protein-like II"/>
    <property type="match status" value="1"/>
</dbReference>
<feature type="chain" id="PRO_5020687370" evidence="1">
    <location>
        <begin position="28"/>
        <end position="359"/>
    </location>
</feature>
<sequence>MKSISRFLLEKILPAALGLGVYASAQASETWPEEIRIAVPDLSAGSQHSGGGVVDVLRSQRIFEEAFAAEGIKVRWLFFKGAGPVINEAFANGQVDLAYLGDFAAIIGKASGLDTRLLSASARNVQHYLGVPKGSPIDSLEALRGKRVAVFRGTASQLSFAQALASRGLSERDLKAVNLDYNASTAALAAGQIDAAWGGTNLLALQLRGLADLPLSTQALGGAGALQGVLVGNGAFVDRYPHLIQRLLSEQRKASDWLRQARNKEAYIQLVAGLASYPPELLELDLRDRDFATIFDPRLDQGFLERLQQGVTFAAEQRLIRKGFDVDDWLATRSARVAEGALAPALVVDLGLLSSAFAH</sequence>
<gene>
    <name evidence="3" type="ORF">DNJ96_08775</name>
</gene>
<dbReference type="Gene3D" id="3.40.190.10">
    <property type="entry name" value="Periplasmic binding protein-like II"/>
    <property type="match status" value="2"/>
</dbReference>
<dbReference type="Proteomes" id="UP000292639">
    <property type="component" value="Unassembled WGS sequence"/>
</dbReference>
<keyword evidence="4" id="KW-1185">Reference proteome</keyword>
<name>A0A4Q9RB08_9GAMM</name>
<reference evidence="3 4" key="1">
    <citation type="submission" date="2018-06" db="EMBL/GenBank/DDBJ databases">
        <title>Three novel Pseudomonas species isolated from symptomatic oak.</title>
        <authorList>
            <person name="Bueno-Gonzalez V."/>
            <person name="Brady C."/>
        </authorList>
    </citation>
    <scope>NUCLEOTIDE SEQUENCE [LARGE SCALE GENOMIC DNA]</scope>
    <source>
        <strain evidence="3 4">P17C</strain>
    </source>
</reference>
<feature type="signal peptide" evidence="1">
    <location>
        <begin position="1"/>
        <end position="27"/>
    </location>
</feature>
<dbReference type="RefSeq" id="WP_131185563.1">
    <property type="nucleotide sequence ID" value="NZ_QJUO01000030.1"/>
</dbReference>
<feature type="domain" description="SsuA/THI5-like" evidence="2">
    <location>
        <begin position="67"/>
        <end position="258"/>
    </location>
</feature>
<protein>
    <submittedName>
        <fullName evidence="3">Nitrate ABC transporter substrate-binding protein</fullName>
    </submittedName>
</protein>
<dbReference type="PANTHER" id="PTHR30024">
    <property type="entry name" value="ALIPHATIC SULFONATES-BINDING PROTEIN-RELATED"/>
    <property type="match status" value="1"/>
</dbReference>
<organism evidence="3 4">
    <name type="scientific">Stutzerimonas kirkiae</name>
    <dbReference type="NCBI Taxonomy" id="2211392"/>
    <lineage>
        <taxon>Bacteria</taxon>
        <taxon>Pseudomonadati</taxon>
        <taxon>Pseudomonadota</taxon>
        <taxon>Gammaproteobacteria</taxon>
        <taxon>Pseudomonadales</taxon>
        <taxon>Pseudomonadaceae</taxon>
        <taxon>Stutzerimonas</taxon>
    </lineage>
</organism>
<dbReference type="InterPro" id="IPR015168">
    <property type="entry name" value="SsuA/THI5"/>
</dbReference>
<accession>A0A4Q9RB08</accession>
<evidence type="ECO:0000313" key="3">
    <source>
        <dbReference type="EMBL" id="TBU97380.1"/>
    </source>
</evidence>
<dbReference type="AlphaFoldDB" id="A0A4Q9RB08"/>
<proteinExistence type="predicted"/>